<dbReference type="AlphaFoldDB" id="A0A9W6YIG8"/>
<name>A0A9W6YIG8_9STRA</name>
<proteinExistence type="predicted"/>
<keyword evidence="6" id="KW-1185">Reference proteome</keyword>
<protein>
    <submittedName>
        <fullName evidence="5">Unnamed protein product</fullName>
    </submittedName>
</protein>
<evidence type="ECO:0000313" key="6">
    <source>
        <dbReference type="Proteomes" id="UP001165083"/>
    </source>
</evidence>
<dbReference type="GO" id="GO:0043657">
    <property type="term" value="C:host cell"/>
    <property type="evidence" value="ECO:0007669"/>
    <property type="project" value="UniProtKB-SubCell"/>
</dbReference>
<comment type="subcellular location">
    <subcellularLocation>
        <location evidence="1">Host cell</location>
    </subcellularLocation>
    <subcellularLocation>
        <location evidence="2">Secreted</location>
    </subcellularLocation>
</comment>
<keyword evidence="3" id="KW-0964">Secreted</keyword>
<organism evidence="5 6">
    <name type="scientific">Phytophthora lilii</name>
    <dbReference type="NCBI Taxonomy" id="2077276"/>
    <lineage>
        <taxon>Eukaryota</taxon>
        <taxon>Sar</taxon>
        <taxon>Stramenopiles</taxon>
        <taxon>Oomycota</taxon>
        <taxon>Peronosporomycetes</taxon>
        <taxon>Peronosporales</taxon>
        <taxon>Peronosporaceae</taxon>
        <taxon>Phytophthora</taxon>
    </lineage>
</organism>
<sequence>MLTLLSRGTPRESHLTVSKNAVCVDGDKNDVNDIIDLRRVSNLRFKFVLSLELSGEKKHGLECAVYGEGTVFSVKVKRDAKVEALQEAIFDKKRYKERYSFDASALTLYLAKKWLKHDYSVEELLQGKIDTGYKKMLSSWILDEDYFGAEFEPGRKKIHVLVELLVPDSHCVDIGEPDPRLVKYQRKYSL</sequence>
<dbReference type="InterPro" id="IPR045379">
    <property type="entry name" value="Crinkler_N"/>
</dbReference>
<evidence type="ECO:0000256" key="2">
    <source>
        <dbReference type="ARBA" id="ARBA00004613"/>
    </source>
</evidence>
<reference evidence="5" key="1">
    <citation type="submission" date="2023-04" db="EMBL/GenBank/DDBJ databases">
        <title>Phytophthora lilii NBRC 32176.</title>
        <authorList>
            <person name="Ichikawa N."/>
            <person name="Sato H."/>
            <person name="Tonouchi N."/>
        </authorList>
    </citation>
    <scope>NUCLEOTIDE SEQUENCE</scope>
    <source>
        <strain evidence="5">NBRC 32176</strain>
    </source>
</reference>
<gene>
    <name evidence="5" type="ORF">Plil01_001839100</name>
</gene>
<comment type="caution">
    <text evidence="5">The sequence shown here is derived from an EMBL/GenBank/DDBJ whole genome shotgun (WGS) entry which is preliminary data.</text>
</comment>
<dbReference type="Pfam" id="PF20147">
    <property type="entry name" value="Crinkler"/>
    <property type="match status" value="1"/>
</dbReference>
<dbReference type="EMBL" id="BSXW01012504">
    <property type="protein sequence ID" value="GMF65788.1"/>
    <property type="molecule type" value="Genomic_DNA"/>
</dbReference>
<dbReference type="Proteomes" id="UP001165083">
    <property type="component" value="Unassembled WGS sequence"/>
</dbReference>
<dbReference type="GO" id="GO:0005576">
    <property type="term" value="C:extracellular region"/>
    <property type="evidence" value="ECO:0007669"/>
    <property type="project" value="UniProtKB-SubCell"/>
</dbReference>
<evidence type="ECO:0000313" key="5">
    <source>
        <dbReference type="EMBL" id="GMF65788.1"/>
    </source>
</evidence>
<dbReference type="OrthoDB" id="165123at2759"/>
<evidence type="ECO:0000256" key="3">
    <source>
        <dbReference type="ARBA" id="ARBA00022525"/>
    </source>
</evidence>
<feature type="domain" description="Crinkler effector protein N-terminal" evidence="4">
    <location>
        <begin position="61"/>
        <end position="163"/>
    </location>
</feature>
<evidence type="ECO:0000259" key="4">
    <source>
        <dbReference type="Pfam" id="PF20147"/>
    </source>
</evidence>
<accession>A0A9W6YIG8</accession>
<evidence type="ECO:0000256" key="1">
    <source>
        <dbReference type="ARBA" id="ARBA00004340"/>
    </source>
</evidence>